<dbReference type="STRING" id="1129794.C427_3872"/>
<dbReference type="AlphaFoldDB" id="K7AC11"/>
<dbReference type="PATRIC" id="fig|1129794.4.peg.3856"/>
<gene>
    <name evidence="1" type="ORF">C427_3872</name>
</gene>
<keyword evidence="2" id="KW-1185">Reference proteome</keyword>
<dbReference type="HOGENOM" id="CLU_3186901_0_0_6"/>
<organism evidence="1 2">
    <name type="scientific">Paraglaciecola psychrophila 170</name>
    <dbReference type="NCBI Taxonomy" id="1129794"/>
    <lineage>
        <taxon>Bacteria</taxon>
        <taxon>Pseudomonadati</taxon>
        <taxon>Pseudomonadota</taxon>
        <taxon>Gammaproteobacteria</taxon>
        <taxon>Alteromonadales</taxon>
        <taxon>Alteromonadaceae</taxon>
        <taxon>Paraglaciecola</taxon>
    </lineage>
</organism>
<dbReference type="Proteomes" id="UP000011864">
    <property type="component" value="Chromosome"/>
</dbReference>
<reference evidence="1 2" key="1">
    <citation type="journal article" date="2013" name="Genome Announc.">
        <title>Complete Genome Sequence of Glaciecola psychrophila Strain 170T.</title>
        <authorList>
            <person name="Yin J."/>
            <person name="Chen J."/>
            <person name="Liu G."/>
            <person name="Yu Y."/>
            <person name="Song L."/>
            <person name="Wang X."/>
            <person name="Qu X."/>
        </authorList>
    </citation>
    <scope>NUCLEOTIDE SEQUENCE [LARGE SCALE GENOMIC DNA]</scope>
    <source>
        <strain evidence="1 2">170</strain>
    </source>
</reference>
<dbReference type="KEGG" id="gps:C427_3872"/>
<proteinExistence type="predicted"/>
<accession>K7AC11</accession>
<sequence length="46" mass="5513">MNHYYVTDIKPVTCIINFPCISSMVTRIKRRWSGSYYFLLQLNILI</sequence>
<protein>
    <submittedName>
        <fullName evidence="1">Uncharacterized protein</fullName>
    </submittedName>
</protein>
<evidence type="ECO:0000313" key="2">
    <source>
        <dbReference type="Proteomes" id="UP000011864"/>
    </source>
</evidence>
<evidence type="ECO:0000313" key="1">
    <source>
        <dbReference type="EMBL" id="AGH45977.1"/>
    </source>
</evidence>
<name>K7AC11_9ALTE</name>
<dbReference type="EMBL" id="CP003837">
    <property type="protein sequence ID" value="AGH45977.1"/>
    <property type="molecule type" value="Genomic_DNA"/>
</dbReference>